<organism evidence="9 10">
    <name type="scientific">Clostridium paridis</name>
    <dbReference type="NCBI Taxonomy" id="2803863"/>
    <lineage>
        <taxon>Bacteria</taxon>
        <taxon>Bacillati</taxon>
        <taxon>Bacillota</taxon>
        <taxon>Clostridia</taxon>
        <taxon>Eubacteriales</taxon>
        <taxon>Clostridiaceae</taxon>
        <taxon>Clostridium</taxon>
    </lineage>
</organism>
<evidence type="ECO:0000256" key="4">
    <source>
        <dbReference type="ARBA" id="ARBA00022741"/>
    </source>
</evidence>
<dbReference type="GO" id="GO:0003924">
    <property type="term" value="F:GTPase activity"/>
    <property type="evidence" value="ECO:0007669"/>
    <property type="project" value="InterPro"/>
</dbReference>
<evidence type="ECO:0000256" key="5">
    <source>
        <dbReference type="ARBA" id="ARBA00022801"/>
    </source>
</evidence>
<evidence type="ECO:0000256" key="1">
    <source>
        <dbReference type="ARBA" id="ARBA00006211"/>
    </source>
</evidence>
<evidence type="ECO:0000256" key="2">
    <source>
        <dbReference type="ARBA" id="ARBA00022596"/>
    </source>
</evidence>
<keyword evidence="4" id="KW-0547">Nucleotide-binding</keyword>
<dbReference type="Proteomes" id="UP000623681">
    <property type="component" value="Unassembled WGS sequence"/>
</dbReference>
<dbReference type="GO" id="GO:0016151">
    <property type="term" value="F:nickel cation binding"/>
    <property type="evidence" value="ECO:0007669"/>
    <property type="project" value="InterPro"/>
</dbReference>
<protein>
    <submittedName>
        <fullName evidence="9">Hydrogenase nickel incorporation protein HypB</fullName>
    </submittedName>
</protein>
<dbReference type="GO" id="GO:0008270">
    <property type="term" value="F:zinc ion binding"/>
    <property type="evidence" value="ECO:0007669"/>
    <property type="project" value="TreeGrafter"/>
</dbReference>
<dbReference type="AlphaFoldDB" id="A0A937FEA3"/>
<dbReference type="NCBIfam" id="TIGR00073">
    <property type="entry name" value="hypB"/>
    <property type="match status" value="1"/>
</dbReference>
<evidence type="ECO:0000256" key="6">
    <source>
        <dbReference type="ARBA" id="ARBA00022833"/>
    </source>
</evidence>
<dbReference type="GO" id="GO:0005525">
    <property type="term" value="F:GTP binding"/>
    <property type="evidence" value="ECO:0007669"/>
    <property type="project" value="UniProtKB-KW"/>
</dbReference>
<dbReference type="Pfam" id="PF02492">
    <property type="entry name" value="cobW"/>
    <property type="match status" value="1"/>
</dbReference>
<dbReference type="PANTHER" id="PTHR30134">
    <property type="entry name" value="HYDROGENASE PROTEIN ASSEMBLY PROTEIN, NICKEL CHAPERONE"/>
    <property type="match status" value="1"/>
</dbReference>
<accession>A0A937FEA3</accession>
<keyword evidence="5" id="KW-0378">Hydrolase</keyword>
<dbReference type="Gene3D" id="3.40.50.300">
    <property type="entry name" value="P-loop containing nucleotide triphosphate hydrolases"/>
    <property type="match status" value="1"/>
</dbReference>
<gene>
    <name evidence="9" type="primary">hypB</name>
    <name evidence="9" type="ORF">JK634_07935</name>
</gene>
<keyword evidence="6" id="KW-0862">Zinc</keyword>
<dbReference type="PIRSF" id="PIRSF005624">
    <property type="entry name" value="Ni-bind_GTPase"/>
    <property type="match status" value="1"/>
</dbReference>
<comment type="similarity">
    <text evidence="1">Belongs to the SIMIBI class G3E GTPase family. HypB/HupM subfamily.</text>
</comment>
<evidence type="ECO:0000313" key="10">
    <source>
        <dbReference type="Proteomes" id="UP000623681"/>
    </source>
</evidence>
<keyword evidence="10" id="KW-1185">Reference proteome</keyword>
<evidence type="ECO:0000259" key="8">
    <source>
        <dbReference type="Pfam" id="PF02492"/>
    </source>
</evidence>
<dbReference type="InterPro" id="IPR003495">
    <property type="entry name" value="CobW/HypB/UreG_nucleotide-bd"/>
</dbReference>
<dbReference type="PANTHER" id="PTHR30134:SF2">
    <property type="entry name" value="HYDROGENASE MATURATION FACTOR HYPB"/>
    <property type="match status" value="1"/>
</dbReference>
<keyword evidence="7" id="KW-0342">GTP-binding</keyword>
<proteinExistence type="inferred from homology"/>
<keyword evidence="2" id="KW-0533">Nickel</keyword>
<dbReference type="EMBL" id="JAESWA010000022">
    <property type="protein sequence ID" value="MBL4931729.1"/>
    <property type="molecule type" value="Genomic_DNA"/>
</dbReference>
<feature type="domain" description="CobW/HypB/UreG nucleotide-binding" evidence="8">
    <location>
        <begin position="33"/>
        <end position="193"/>
    </location>
</feature>
<reference evidence="9" key="1">
    <citation type="submission" date="2021-01" db="EMBL/GenBank/DDBJ databases">
        <title>Genome public.</title>
        <authorList>
            <person name="Liu C."/>
            <person name="Sun Q."/>
        </authorList>
    </citation>
    <scope>NUCLEOTIDE SEQUENCE</scope>
    <source>
        <strain evidence="9">YIM B02565</strain>
    </source>
</reference>
<evidence type="ECO:0000256" key="3">
    <source>
        <dbReference type="ARBA" id="ARBA00022723"/>
    </source>
</evidence>
<dbReference type="InterPro" id="IPR027417">
    <property type="entry name" value="P-loop_NTPase"/>
</dbReference>
<dbReference type="CDD" id="cd05390">
    <property type="entry name" value="HypB"/>
    <property type="match status" value="1"/>
</dbReference>
<dbReference type="SUPFAM" id="SSF52540">
    <property type="entry name" value="P-loop containing nucleoside triphosphate hydrolases"/>
    <property type="match status" value="1"/>
</dbReference>
<dbReference type="GO" id="GO:0051604">
    <property type="term" value="P:protein maturation"/>
    <property type="evidence" value="ECO:0007669"/>
    <property type="project" value="InterPro"/>
</dbReference>
<sequence length="226" mass="25491">MSKIKVLTKIFKANEELGSTNREKFREKGIFAINLMSSPGSGKTSILEKIIKKMKDDFNIAVIEGDIYTAKDAERIDALGVQTIQINTQGACHLDSSMIKEALEELDLESVDLLIIENVGNLVCPAEFEVGEDVKISVLSIPEGSDKPSKYPLMFEKSSAIILNKMDLLDFTNFNKEEFYGDINSINANAKVFETSCMRNEGLEEVCKWVKERIEDKKHFYDIYKA</sequence>
<dbReference type="InterPro" id="IPR004392">
    <property type="entry name" value="Hyd_mat_HypB"/>
</dbReference>
<evidence type="ECO:0000256" key="7">
    <source>
        <dbReference type="ARBA" id="ARBA00023134"/>
    </source>
</evidence>
<keyword evidence="3" id="KW-0479">Metal-binding</keyword>
<dbReference type="RefSeq" id="WP_202767116.1">
    <property type="nucleotide sequence ID" value="NZ_JAESWA010000022.1"/>
</dbReference>
<name>A0A937FEA3_9CLOT</name>
<evidence type="ECO:0000313" key="9">
    <source>
        <dbReference type="EMBL" id="MBL4931729.1"/>
    </source>
</evidence>
<comment type="caution">
    <text evidence="9">The sequence shown here is derived from an EMBL/GenBank/DDBJ whole genome shotgun (WGS) entry which is preliminary data.</text>
</comment>